<evidence type="ECO:0000313" key="2">
    <source>
        <dbReference type="EMBL" id="QPK83579.1"/>
    </source>
</evidence>
<dbReference type="Proteomes" id="UP000594586">
    <property type="component" value="Chromosome"/>
</dbReference>
<feature type="compositionally biased region" description="Pro residues" evidence="1">
    <location>
        <begin position="424"/>
        <end position="443"/>
    </location>
</feature>
<accession>A0A7T0KN71</accession>
<gene>
    <name evidence="2" type="ORF">G7Y29_01845</name>
</gene>
<evidence type="ECO:0000256" key="1">
    <source>
        <dbReference type="SAM" id="MobiDB-lite"/>
    </source>
</evidence>
<protein>
    <submittedName>
        <fullName evidence="2">Uncharacterized protein</fullName>
    </submittedName>
</protein>
<dbReference type="KEGG" id="cqn:G7Y29_01845"/>
<reference evidence="2 3" key="1">
    <citation type="submission" date="2020-11" db="EMBL/GenBank/DDBJ databases">
        <title>Corynebacterium sp. MC1420.</title>
        <authorList>
            <person name="Zhou J."/>
        </authorList>
    </citation>
    <scope>NUCLEOTIDE SEQUENCE [LARGE SCALE GENOMIC DNA]</scope>
    <source>
        <strain evidence="2 3">MC1420</strain>
    </source>
</reference>
<dbReference type="AlphaFoldDB" id="A0A7T0KN71"/>
<sequence length="458" mass="47065">MTAVTANIDSLAAEAASVPGADPATLSRIFSLADEINSQYRKIDGMNLEVVSASSGRLLGSGGGSSSGSRGGGIGGFLLKFAIDVVSKIGADGASSWFHGIGVSGDEDGRENAEETQGNNAREIHHDVQAACRSMTDIDLTANTAIGGVTEVMAGLLAVVRIHPVGRAVAIVLPLVAQGMEQILGIVEDRNTQMEGCLGAVTDRCNAMLDHQPALPREWECPVPAARDCETARPTTPDAPCPTPGAPAVTAPATEECIERLVKTVPSALDEVKTQAASVAASAPVNIAFDFDVERLPQHTVEKETVSCPPTCADAALFVPPEDTAEVCHVGVLAHIGLGITLECVNYLAECIAEAAECPGESCCAHTEETSEECPPPPEPEPAPAPVQPPVAEGTIPPPPELAQVEEPPAPAEKLRAAGLDAPAPAPAAPPPPVEPAPAPEPAPASGDTPKMRKSGEW</sequence>
<organism evidence="2 3">
    <name type="scientific">Corynebacterium qintianiae</name>
    <dbReference type="NCBI Taxonomy" id="2709392"/>
    <lineage>
        <taxon>Bacteria</taxon>
        <taxon>Bacillati</taxon>
        <taxon>Actinomycetota</taxon>
        <taxon>Actinomycetes</taxon>
        <taxon>Mycobacteriales</taxon>
        <taxon>Corynebacteriaceae</taxon>
        <taxon>Corynebacterium</taxon>
    </lineage>
</organism>
<feature type="region of interest" description="Disordered" evidence="1">
    <location>
        <begin position="367"/>
        <end position="458"/>
    </location>
</feature>
<feature type="compositionally biased region" description="Pro residues" evidence="1">
    <location>
        <begin position="374"/>
        <end position="389"/>
    </location>
</feature>
<dbReference type="EMBL" id="CP064955">
    <property type="protein sequence ID" value="QPK83579.1"/>
    <property type="molecule type" value="Genomic_DNA"/>
</dbReference>
<proteinExistence type="predicted"/>
<name>A0A7T0KN71_9CORY</name>
<keyword evidence="3" id="KW-1185">Reference proteome</keyword>
<evidence type="ECO:0000313" key="3">
    <source>
        <dbReference type="Proteomes" id="UP000594586"/>
    </source>
</evidence>
<dbReference type="RefSeq" id="WP_165003568.1">
    <property type="nucleotide sequence ID" value="NZ_CP064955.1"/>
</dbReference>